<dbReference type="InterPro" id="IPR001247">
    <property type="entry name" value="ExoRNase_PH_dom1"/>
</dbReference>
<dbReference type="KEGG" id="apln:108741055"/>
<evidence type="ECO:0000256" key="6">
    <source>
        <dbReference type="ARBA" id="ARBA00042523"/>
    </source>
</evidence>
<dbReference type="CDD" id="cd11367">
    <property type="entry name" value="RNase_PH_RRP42"/>
    <property type="match status" value="1"/>
</dbReference>
<dbReference type="InterPro" id="IPR020568">
    <property type="entry name" value="Ribosomal_Su5_D2-typ_SF"/>
</dbReference>
<dbReference type="GO" id="GO:0000177">
    <property type="term" value="C:cytoplasmic exosome (RNase complex)"/>
    <property type="evidence" value="ECO:0007669"/>
    <property type="project" value="TreeGrafter"/>
</dbReference>
<dbReference type="InterPro" id="IPR036345">
    <property type="entry name" value="ExoRNase_PH_dom2_sf"/>
</dbReference>
<dbReference type="GO" id="GO:0034475">
    <property type="term" value="P:U4 snRNA 3'-end processing"/>
    <property type="evidence" value="ECO:0007669"/>
    <property type="project" value="TreeGrafter"/>
</dbReference>
<keyword evidence="5" id="KW-0271">Exosome</keyword>
<dbReference type="AlphaFoldDB" id="A0A1W4X518"/>
<reference evidence="10" key="1">
    <citation type="submission" date="2025-08" db="UniProtKB">
        <authorList>
            <consortium name="RefSeq"/>
        </authorList>
    </citation>
    <scope>IDENTIFICATION</scope>
    <source>
        <tissue evidence="10">Entire body</tissue>
    </source>
</reference>
<dbReference type="GO" id="GO:0016075">
    <property type="term" value="P:rRNA catabolic process"/>
    <property type="evidence" value="ECO:0007669"/>
    <property type="project" value="TreeGrafter"/>
</dbReference>
<dbReference type="GO" id="GO:0000176">
    <property type="term" value="C:nuclear exosome (RNase complex)"/>
    <property type="evidence" value="ECO:0007669"/>
    <property type="project" value="TreeGrafter"/>
</dbReference>
<feature type="domain" description="Exoribonuclease phosphorolytic" evidence="8">
    <location>
        <begin position="194"/>
        <end position="256"/>
    </location>
</feature>
<keyword evidence="9" id="KW-1185">Reference proteome</keyword>
<dbReference type="GO" id="GO:0035925">
    <property type="term" value="F:mRNA 3'-UTR AU-rich region binding"/>
    <property type="evidence" value="ECO:0007669"/>
    <property type="project" value="TreeGrafter"/>
</dbReference>
<feature type="domain" description="Exoribonuclease phosphorolytic" evidence="7">
    <location>
        <begin position="29"/>
        <end position="163"/>
    </location>
</feature>
<comment type="similarity">
    <text evidence="3">Belongs to the RNase PH family.</text>
</comment>
<dbReference type="PANTHER" id="PTHR11097">
    <property type="entry name" value="EXOSOME COMPLEX EXONUCLEASE RIBOSOMAL RNA PROCESSING PROTEIN"/>
    <property type="match status" value="1"/>
</dbReference>
<dbReference type="GO" id="GO:0071035">
    <property type="term" value="P:nuclear polyadenylation-dependent rRNA catabolic process"/>
    <property type="evidence" value="ECO:0007669"/>
    <property type="project" value="TreeGrafter"/>
</dbReference>
<sequence length="283" mass="30366">MSLCEAEKTFILHGVEENFRIDGREREDYRPMEVEIGIISHAFGSARLRLANTDVLVAVKIEVDTPYPEKPSQGKLDFFVDCSANATPDFEGRGGEDLATGISNSLSDAYRSSKAFDLKKLCIMKGQKCWKLLVDILLLECGGNLYDAVSLAVKAALWNTRVPGVKSVGIDGKNVELNVSERLNDCVPLDVSGAPVMVTVCKIGEYCVVDPSAAEEKCSSAALVVAVSQGNITTVLQGSAGSLHPTTLMDSLGLGVEVANQLNIALMETLQSAPPHFDVGFLK</sequence>
<dbReference type="GO" id="GO:0071028">
    <property type="term" value="P:nuclear mRNA surveillance"/>
    <property type="evidence" value="ECO:0007669"/>
    <property type="project" value="TreeGrafter"/>
</dbReference>
<keyword evidence="4" id="KW-0963">Cytoplasm</keyword>
<dbReference type="InterPro" id="IPR015847">
    <property type="entry name" value="ExoRNase_PH_dom2"/>
</dbReference>
<evidence type="ECO:0000256" key="3">
    <source>
        <dbReference type="ARBA" id="ARBA00006678"/>
    </source>
</evidence>
<dbReference type="GO" id="GO:0071038">
    <property type="term" value="P:TRAMP-dependent tRNA surveillance pathway"/>
    <property type="evidence" value="ECO:0007669"/>
    <property type="project" value="TreeGrafter"/>
</dbReference>
<dbReference type="FunCoup" id="A0A1W4X518">
    <property type="interactions" value="2016"/>
</dbReference>
<comment type="subcellular location">
    <subcellularLocation>
        <location evidence="1">Cytoplasm</location>
    </subcellularLocation>
    <subcellularLocation>
        <location evidence="2">Nucleus</location>
        <location evidence="2">Nucleolus</location>
    </subcellularLocation>
</comment>
<dbReference type="GeneID" id="108741055"/>
<dbReference type="Proteomes" id="UP000192223">
    <property type="component" value="Unplaced"/>
</dbReference>
<accession>A0A1W4X518</accession>
<dbReference type="RefSeq" id="XP_018331169.1">
    <property type="nucleotide sequence ID" value="XM_018475667.2"/>
</dbReference>
<dbReference type="CTD" id="36766"/>
<dbReference type="InterPro" id="IPR050590">
    <property type="entry name" value="Exosome_comp_Rrp42_subfam"/>
</dbReference>
<dbReference type="PANTHER" id="PTHR11097:SF8">
    <property type="entry name" value="EXOSOME COMPLEX COMPONENT RRP42"/>
    <property type="match status" value="1"/>
</dbReference>
<dbReference type="GO" id="GO:0034476">
    <property type="term" value="P:U5 snRNA 3'-end processing"/>
    <property type="evidence" value="ECO:0007669"/>
    <property type="project" value="TreeGrafter"/>
</dbReference>
<gene>
    <name evidence="10" type="primary">LOC108741055</name>
</gene>
<dbReference type="SUPFAM" id="SSF55666">
    <property type="entry name" value="Ribonuclease PH domain 2-like"/>
    <property type="match status" value="1"/>
</dbReference>
<dbReference type="STRING" id="224129.A0A1W4X518"/>
<dbReference type="GO" id="GO:0005730">
    <property type="term" value="C:nucleolus"/>
    <property type="evidence" value="ECO:0007669"/>
    <property type="project" value="UniProtKB-SubCell"/>
</dbReference>
<evidence type="ECO:0000256" key="1">
    <source>
        <dbReference type="ARBA" id="ARBA00004496"/>
    </source>
</evidence>
<protein>
    <recommendedName>
        <fullName evidence="6">Ribosomal RNA-processing protein 42</fullName>
    </recommendedName>
</protein>
<dbReference type="Gene3D" id="3.30.230.70">
    <property type="entry name" value="GHMP Kinase, N-terminal domain"/>
    <property type="match status" value="1"/>
</dbReference>
<evidence type="ECO:0000313" key="9">
    <source>
        <dbReference type="Proteomes" id="UP000192223"/>
    </source>
</evidence>
<evidence type="ECO:0000256" key="2">
    <source>
        <dbReference type="ARBA" id="ARBA00004604"/>
    </source>
</evidence>
<dbReference type="Pfam" id="PF03725">
    <property type="entry name" value="RNase_PH_C"/>
    <property type="match status" value="1"/>
</dbReference>
<name>A0A1W4X518_AGRPL</name>
<dbReference type="InterPro" id="IPR027408">
    <property type="entry name" value="PNPase/RNase_PH_dom_sf"/>
</dbReference>
<dbReference type="SUPFAM" id="SSF54211">
    <property type="entry name" value="Ribosomal protein S5 domain 2-like"/>
    <property type="match status" value="1"/>
</dbReference>
<dbReference type="InParanoid" id="A0A1W4X518"/>
<evidence type="ECO:0000259" key="8">
    <source>
        <dbReference type="Pfam" id="PF03725"/>
    </source>
</evidence>
<evidence type="ECO:0000313" key="10">
    <source>
        <dbReference type="RefSeq" id="XP_018331169.1"/>
    </source>
</evidence>
<organism evidence="9 10">
    <name type="scientific">Agrilus planipennis</name>
    <name type="common">Emerald ash borer</name>
    <name type="synonym">Agrilus marcopoli</name>
    <dbReference type="NCBI Taxonomy" id="224129"/>
    <lineage>
        <taxon>Eukaryota</taxon>
        <taxon>Metazoa</taxon>
        <taxon>Ecdysozoa</taxon>
        <taxon>Arthropoda</taxon>
        <taxon>Hexapoda</taxon>
        <taxon>Insecta</taxon>
        <taxon>Pterygota</taxon>
        <taxon>Neoptera</taxon>
        <taxon>Endopterygota</taxon>
        <taxon>Coleoptera</taxon>
        <taxon>Polyphaga</taxon>
        <taxon>Elateriformia</taxon>
        <taxon>Buprestoidea</taxon>
        <taxon>Buprestidae</taxon>
        <taxon>Agrilinae</taxon>
        <taxon>Agrilus</taxon>
    </lineage>
</organism>
<dbReference type="GO" id="GO:0000467">
    <property type="term" value="P:exonucleolytic trimming to generate mature 3'-end of 5.8S rRNA from tricistronic rRNA transcript (SSU-rRNA, 5.8S rRNA, LSU-rRNA)"/>
    <property type="evidence" value="ECO:0007669"/>
    <property type="project" value="TreeGrafter"/>
</dbReference>
<proteinExistence type="inferred from homology"/>
<dbReference type="Pfam" id="PF01138">
    <property type="entry name" value="RNase_PH"/>
    <property type="match status" value="1"/>
</dbReference>
<evidence type="ECO:0000256" key="4">
    <source>
        <dbReference type="ARBA" id="ARBA00022490"/>
    </source>
</evidence>
<evidence type="ECO:0000259" key="7">
    <source>
        <dbReference type="Pfam" id="PF01138"/>
    </source>
</evidence>
<dbReference type="GO" id="GO:0034473">
    <property type="term" value="P:U1 snRNA 3'-end processing"/>
    <property type="evidence" value="ECO:0007669"/>
    <property type="project" value="TreeGrafter"/>
</dbReference>
<dbReference type="OrthoDB" id="272245at2759"/>
<evidence type="ECO:0000256" key="5">
    <source>
        <dbReference type="ARBA" id="ARBA00022835"/>
    </source>
</evidence>